<keyword evidence="3" id="KW-1185">Reference proteome</keyword>
<evidence type="ECO:0000313" key="2">
    <source>
        <dbReference type="EMBL" id="SFH68716.1"/>
    </source>
</evidence>
<evidence type="ECO:0000313" key="3">
    <source>
        <dbReference type="Proteomes" id="UP000199377"/>
    </source>
</evidence>
<dbReference type="Gene3D" id="2.10.70.10">
    <property type="entry name" value="Complement Module, domain 1"/>
    <property type="match status" value="1"/>
</dbReference>
<dbReference type="Proteomes" id="UP000199377">
    <property type="component" value="Unassembled WGS sequence"/>
</dbReference>
<feature type="region of interest" description="Disordered" evidence="1">
    <location>
        <begin position="1"/>
        <end position="52"/>
    </location>
</feature>
<reference evidence="2 3" key="1">
    <citation type="submission" date="2016-10" db="EMBL/GenBank/DDBJ databases">
        <authorList>
            <person name="de Groot N.N."/>
        </authorList>
    </citation>
    <scope>NUCLEOTIDE SEQUENCE [LARGE SCALE GENOMIC DNA]</scope>
    <source>
        <strain evidence="2 3">CGMCC 1.11030</strain>
    </source>
</reference>
<dbReference type="InterPro" id="IPR019600">
    <property type="entry name" value="Hemin_uptake_protein_HemP"/>
</dbReference>
<dbReference type="STRING" id="1114924.SAMN05216258_101523"/>
<feature type="compositionally biased region" description="Low complexity" evidence="1">
    <location>
        <begin position="14"/>
        <end position="24"/>
    </location>
</feature>
<dbReference type="AlphaFoldDB" id="A0A1I3C320"/>
<dbReference type="EMBL" id="FOQH01000001">
    <property type="protein sequence ID" value="SFH68716.1"/>
    <property type="molecule type" value="Genomic_DNA"/>
</dbReference>
<sequence length="79" mass="8485">MSYLRPISEPGSPAAEAQTAEARALVPGAERARREAELKSPPMHDARALTGGGSEARIVLDGSVYTLRVTRLKKLILTK</sequence>
<gene>
    <name evidence="2" type="ORF">SAMN05216258_101523</name>
</gene>
<dbReference type="Pfam" id="PF10636">
    <property type="entry name" value="hemP"/>
    <property type="match status" value="1"/>
</dbReference>
<name>A0A1I3C320_9RHOB</name>
<organism evidence="2 3">
    <name type="scientific">Albimonas pacifica</name>
    <dbReference type="NCBI Taxonomy" id="1114924"/>
    <lineage>
        <taxon>Bacteria</taxon>
        <taxon>Pseudomonadati</taxon>
        <taxon>Pseudomonadota</taxon>
        <taxon>Alphaproteobacteria</taxon>
        <taxon>Rhodobacterales</taxon>
        <taxon>Paracoccaceae</taxon>
        <taxon>Albimonas</taxon>
    </lineage>
</organism>
<evidence type="ECO:0000256" key="1">
    <source>
        <dbReference type="SAM" id="MobiDB-lite"/>
    </source>
</evidence>
<protein>
    <submittedName>
        <fullName evidence="2">Hemin uptake protein HemP</fullName>
    </submittedName>
</protein>
<accession>A0A1I3C320</accession>
<feature type="compositionally biased region" description="Basic and acidic residues" evidence="1">
    <location>
        <begin position="30"/>
        <end position="47"/>
    </location>
</feature>
<proteinExistence type="predicted"/>